<keyword evidence="2" id="KW-1185">Reference proteome</keyword>
<name>A0A5C6ZBY7_9FLAO</name>
<evidence type="ECO:0008006" key="3">
    <source>
        <dbReference type="Google" id="ProtNLM"/>
    </source>
</evidence>
<dbReference type="RefSeq" id="WP_147088517.1">
    <property type="nucleotide sequence ID" value="NZ_VORM01000062.1"/>
</dbReference>
<accession>A0A5C6ZBY7</accession>
<dbReference type="PROSITE" id="PS51257">
    <property type="entry name" value="PROKAR_LIPOPROTEIN"/>
    <property type="match status" value="1"/>
</dbReference>
<reference evidence="1 2" key="1">
    <citation type="submission" date="2019-08" db="EMBL/GenBank/DDBJ databases">
        <title>Genomes of Subsaximicrobium wynnwilliamsii strains.</title>
        <authorList>
            <person name="Bowman J.P."/>
        </authorList>
    </citation>
    <scope>NUCLEOTIDE SEQUENCE [LARGE SCALE GENOMIC DNA]</scope>
    <source>
        <strain evidence="1 2">2-80-2</strain>
    </source>
</reference>
<evidence type="ECO:0000313" key="1">
    <source>
        <dbReference type="EMBL" id="TXD86425.1"/>
    </source>
</evidence>
<sequence>MKKLNLFIGIVIGILFFSCSSEDDNNNHSENDPIVGQWKIINETYFDLNGNQSFQQTPSDCLQESRETFSLNGAYNWTSFIEESNGDCVNIIQTVNNGQWELLANGNYKISGTVIYTDADSFNLNLEFDDTNFSNNSMNLALKATIQEFDESGNIEDEYIRLFEYEKIN</sequence>
<protein>
    <recommendedName>
        <fullName evidence="3">Lipocalin-like domain-containing protein</fullName>
    </recommendedName>
</protein>
<evidence type="ECO:0000313" key="2">
    <source>
        <dbReference type="Proteomes" id="UP000321578"/>
    </source>
</evidence>
<dbReference type="AlphaFoldDB" id="A0A5C6ZBY7"/>
<gene>
    <name evidence="1" type="ORF">ESY86_20230</name>
</gene>
<dbReference type="Proteomes" id="UP000321578">
    <property type="component" value="Unassembled WGS sequence"/>
</dbReference>
<dbReference type="EMBL" id="VORO01000061">
    <property type="protein sequence ID" value="TXD86425.1"/>
    <property type="molecule type" value="Genomic_DNA"/>
</dbReference>
<comment type="caution">
    <text evidence="1">The sequence shown here is derived from an EMBL/GenBank/DDBJ whole genome shotgun (WGS) entry which is preliminary data.</text>
</comment>
<organism evidence="1 2">
    <name type="scientific">Subsaximicrobium wynnwilliamsii</name>
    <dbReference type="NCBI Taxonomy" id="291179"/>
    <lineage>
        <taxon>Bacteria</taxon>
        <taxon>Pseudomonadati</taxon>
        <taxon>Bacteroidota</taxon>
        <taxon>Flavobacteriia</taxon>
        <taxon>Flavobacteriales</taxon>
        <taxon>Flavobacteriaceae</taxon>
        <taxon>Subsaximicrobium</taxon>
    </lineage>
</organism>
<proteinExistence type="predicted"/>